<comment type="caution">
    <text evidence="1">The sequence shown here is derived from an EMBL/GenBank/DDBJ whole genome shotgun (WGS) entry which is preliminary data.</text>
</comment>
<dbReference type="EMBL" id="VCEJ01000008">
    <property type="protein sequence ID" value="TLU97867.1"/>
    <property type="molecule type" value="Genomic_DNA"/>
</dbReference>
<proteinExistence type="predicted"/>
<evidence type="ECO:0000313" key="1">
    <source>
        <dbReference type="EMBL" id="TLU97867.1"/>
    </source>
</evidence>
<dbReference type="AlphaFoldDB" id="A0A5R9KNX6"/>
<dbReference type="Proteomes" id="UP000306402">
    <property type="component" value="Unassembled WGS sequence"/>
</dbReference>
<keyword evidence="2" id="KW-1185">Reference proteome</keyword>
<sequence>MTMISLNKEFKNFGDEIRHKFPGSSVKTDTFPSGALSMDIRLENYHLVIDYTKSTGFGVDELKNSVDDAFSPSYKYCYTTFNEAAKKIFEMLNGHYPK</sequence>
<organism evidence="1 2">
    <name type="scientific">Dyadobacter luticola</name>
    <dbReference type="NCBI Taxonomy" id="1979387"/>
    <lineage>
        <taxon>Bacteria</taxon>
        <taxon>Pseudomonadati</taxon>
        <taxon>Bacteroidota</taxon>
        <taxon>Cytophagia</taxon>
        <taxon>Cytophagales</taxon>
        <taxon>Spirosomataceae</taxon>
        <taxon>Dyadobacter</taxon>
    </lineage>
</organism>
<evidence type="ECO:0000313" key="2">
    <source>
        <dbReference type="Proteomes" id="UP000306402"/>
    </source>
</evidence>
<name>A0A5R9KNX6_9BACT</name>
<reference evidence="1 2" key="1">
    <citation type="submission" date="2019-05" db="EMBL/GenBank/DDBJ databases">
        <authorList>
            <person name="Qu J.-H."/>
        </authorList>
    </citation>
    <scope>NUCLEOTIDE SEQUENCE [LARGE SCALE GENOMIC DNA]</scope>
    <source>
        <strain evidence="1 2">T17</strain>
    </source>
</reference>
<accession>A0A5R9KNX6</accession>
<protein>
    <submittedName>
        <fullName evidence="1">Uncharacterized protein</fullName>
    </submittedName>
</protein>
<gene>
    <name evidence="1" type="ORF">FEN17_24030</name>
</gene>